<organism evidence="2">
    <name type="scientific">Arundo donax</name>
    <name type="common">Giant reed</name>
    <name type="synonym">Donax arundinaceus</name>
    <dbReference type="NCBI Taxonomy" id="35708"/>
    <lineage>
        <taxon>Eukaryota</taxon>
        <taxon>Viridiplantae</taxon>
        <taxon>Streptophyta</taxon>
        <taxon>Embryophyta</taxon>
        <taxon>Tracheophyta</taxon>
        <taxon>Spermatophyta</taxon>
        <taxon>Magnoliopsida</taxon>
        <taxon>Liliopsida</taxon>
        <taxon>Poales</taxon>
        <taxon>Poaceae</taxon>
        <taxon>PACMAD clade</taxon>
        <taxon>Arundinoideae</taxon>
        <taxon>Arundineae</taxon>
        <taxon>Arundo</taxon>
    </lineage>
</organism>
<protein>
    <submittedName>
        <fullName evidence="2">Uncharacterized protein</fullName>
    </submittedName>
</protein>
<feature type="region of interest" description="Disordered" evidence="1">
    <location>
        <begin position="1"/>
        <end position="43"/>
    </location>
</feature>
<dbReference type="AlphaFoldDB" id="A0A0A9EX03"/>
<reference evidence="2" key="1">
    <citation type="submission" date="2014-09" db="EMBL/GenBank/DDBJ databases">
        <authorList>
            <person name="Magalhaes I.L.F."/>
            <person name="Oliveira U."/>
            <person name="Santos F.R."/>
            <person name="Vidigal T.H.D.A."/>
            <person name="Brescovit A.D."/>
            <person name="Santos A.J."/>
        </authorList>
    </citation>
    <scope>NUCLEOTIDE SEQUENCE</scope>
    <source>
        <tissue evidence="2">Shoot tissue taken approximately 20 cm above the soil surface</tissue>
    </source>
</reference>
<sequence>MAAGARRRSRSRSAPRRLSSRSDPHEEFGGQRKKKFRGAAGSSRMCWSDGFDFPFSFIARDRWM</sequence>
<evidence type="ECO:0000313" key="2">
    <source>
        <dbReference type="EMBL" id="JAE03504.1"/>
    </source>
</evidence>
<name>A0A0A9EX03_ARUDO</name>
<evidence type="ECO:0000256" key="1">
    <source>
        <dbReference type="SAM" id="MobiDB-lite"/>
    </source>
</evidence>
<proteinExistence type="predicted"/>
<dbReference type="EMBL" id="GBRH01194392">
    <property type="protein sequence ID" value="JAE03504.1"/>
    <property type="molecule type" value="Transcribed_RNA"/>
</dbReference>
<reference evidence="2" key="2">
    <citation type="journal article" date="2015" name="Data Brief">
        <title>Shoot transcriptome of the giant reed, Arundo donax.</title>
        <authorList>
            <person name="Barrero R.A."/>
            <person name="Guerrero F.D."/>
            <person name="Moolhuijzen P."/>
            <person name="Goolsby J.A."/>
            <person name="Tidwell J."/>
            <person name="Bellgard S.E."/>
            <person name="Bellgard M.I."/>
        </authorList>
    </citation>
    <scope>NUCLEOTIDE SEQUENCE</scope>
    <source>
        <tissue evidence="2">Shoot tissue taken approximately 20 cm above the soil surface</tissue>
    </source>
</reference>
<feature type="compositionally biased region" description="Basic and acidic residues" evidence="1">
    <location>
        <begin position="20"/>
        <end position="30"/>
    </location>
</feature>
<feature type="compositionally biased region" description="Basic residues" evidence="1">
    <location>
        <begin position="1"/>
        <end position="19"/>
    </location>
</feature>
<accession>A0A0A9EX03</accession>